<dbReference type="RefSeq" id="XP_007932633.1">
    <property type="nucleotide sequence ID" value="XM_007934442.1"/>
</dbReference>
<evidence type="ECO:0000313" key="3">
    <source>
        <dbReference type="Proteomes" id="UP000016932"/>
    </source>
</evidence>
<feature type="compositionally biased region" description="Basic and acidic residues" evidence="1">
    <location>
        <begin position="993"/>
        <end position="1009"/>
    </location>
</feature>
<dbReference type="EMBL" id="KB446575">
    <property type="protein sequence ID" value="EME76788.1"/>
    <property type="molecule type" value="Genomic_DNA"/>
</dbReference>
<name>M3AHW5_PSEFD</name>
<gene>
    <name evidence="2" type="ORF">MYCFIDRAFT_180691</name>
</gene>
<dbReference type="KEGG" id="pfj:MYCFIDRAFT_180691"/>
<dbReference type="VEuPathDB" id="FungiDB:MYCFIDRAFT_180691"/>
<feature type="compositionally biased region" description="Acidic residues" evidence="1">
    <location>
        <begin position="914"/>
        <end position="924"/>
    </location>
</feature>
<proteinExistence type="predicted"/>
<feature type="region of interest" description="Disordered" evidence="1">
    <location>
        <begin position="977"/>
        <end position="1009"/>
    </location>
</feature>
<feature type="compositionally biased region" description="Basic and acidic residues" evidence="1">
    <location>
        <begin position="900"/>
        <end position="913"/>
    </location>
</feature>
<feature type="compositionally biased region" description="Basic and acidic residues" evidence="1">
    <location>
        <begin position="741"/>
        <end position="751"/>
    </location>
</feature>
<dbReference type="Proteomes" id="UP000016932">
    <property type="component" value="Unassembled WGS sequence"/>
</dbReference>
<feature type="region of interest" description="Disordered" evidence="1">
    <location>
        <begin position="726"/>
        <end position="752"/>
    </location>
</feature>
<evidence type="ECO:0000256" key="1">
    <source>
        <dbReference type="SAM" id="MobiDB-lite"/>
    </source>
</evidence>
<feature type="compositionally biased region" description="Low complexity" evidence="1">
    <location>
        <begin position="726"/>
        <end position="736"/>
    </location>
</feature>
<dbReference type="HOGENOM" id="CLU_237789_0_0_1"/>
<organism evidence="2 3">
    <name type="scientific">Pseudocercospora fijiensis (strain CIRAD86)</name>
    <name type="common">Black leaf streak disease fungus</name>
    <name type="synonym">Mycosphaerella fijiensis</name>
    <dbReference type="NCBI Taxonomy" id="383855"/>
    <lineage>
        <taxon>Eukaryota</taxon>
        <taxon>Fungi</taxon>
        <taxon>Dikarya</taxon>
        <taxon>Ascomycota</taxon>
        <taxon>Pezizomycotina</taxon>
        <taxon>Dothideomycetes</taxon>
        <taxon>Dothideomycetidae</taxon>
        <taxon>Mycosphaerellales</taxon>
        <taxon>Mycosphaerellaceae</taxon>
        <taxon>Pseudocercospora</taxon>
    </lineage>
</organism>
<sequence>MAMTTSGYISKLSRYVQNIGLEQHHGTSVAACRTSSLLKGQGILKNVDGDDIDSRDVEGYLKRNGLSYTQALEFAETRILILPAFSSSSSLSTAQSSPLKCITAGNKSSKASRGAQVKWYLRQSPNHDASADRRMICNIPFVWHWTAMEVQSGERKRDSNIPFVWHWPATGQEAGPPLVSACRREVAVFAHPNASFSRHSHKLADRLSVLLDETEPPYDSQQCAIPPMQSRLDHSVVELRAGQDSQDSLASFCVVNVASAPRSDCKSYSSVLSFSACKRLPCDLASVCSSRTLRTFCQENRSSITRFGDKPNFYAATFLVLCLGAGLIPDHIPHIPSKFHRRRGHILLSDLARGSTLSKYPFTLLSAKDKPLDRQLNNSDMLAFERAATAPRLAMPPSSLHFLCTFFLPCSTINTNKQYGSRPEHEEVKLSQPFVNTFEAGSLRKAISSLICANRDRLTHPSESQNGQHRVLKLHLGLCYTFSENQFVQFSKPPLEKRNSGQPLLATERRVLTTAPSFQGSSGLWVQSQPTLSSRHAALSANETSILRNCKGLMRASILNSWSGTNFLSGRTDEGLFQDLHGKEKVTYEAESHENGMTGGVQRRPKRRKSKDRTLAAWVLDEKALWKWRTWEQGRIKTRGEDNQKLVGKFAIQQAICSYSCSRTCIDPRVVPDSGQHPRHLHTRVKRQPQSTPIAPPHHRMNRIASPHMTSNCPARVHYIPAPTASTSWRRASASPQGTVQDEHGHGHEGEYANGIMASDQWSAESVSHADRPTSTSSKAASHALFAPTYIAVKLGAGAFSESTRQQDCEIAKDATPGGGVVLEQCRSIFCTQKILPNHQRTSSLSACDGSQPVIAATKWTKAHYSNRRWRPVLAQEDAYRSPSQASTANAGNGDIESNEEGKSGEEAERSGEADSDAEAESIETADRNKTAKSSKAAQNNEPAQSDEKAAVRPIPRPMAHRGHYTTVGATRRAHLTVPLPQEWQQNPNTKTAKAETMTKAEDKVTNQEAQAREEQVIFSSSELAQHKLVSLDHVFGDWKVDVETRDANPQNTENGKELAAALREHELDGGLPVVRTGGGEKAVKWEDISFGDLFPLDGSAQQGDDPAFGSYIPCMYTSSRRMIHNNHKAAIAPRHACADPHAPTSSNEVVSDFPSRSVHLVQHQIQQHGKFLQSILTGTRICPKSRSDQAPTKDSRRCMRLGGTASGECCLSFKVCPAQIKWSSSPRTYFDREFIEERIIDIRQYNEPTLQARRDYQQTLYTAGFSVKTHRSQYDTARHELSNWMVFGELGIAATLKAHMMLGEWPNARTAKEWRKDKMDQQGGHDTPPPPKIVKRPPTRLVRCSPPIPHPQHQATTLVSYQPGILLSTHSTLVRHSDMRGKDLAGDRQGQHSRAAAFLVSAQQATKSQYVAALKNVKCFLTTLCPRLRQSCSMGCRYIAHEDPLIPSGVEVSELHRTTACFPIASNNWRMRCVTSGDKVLEPCEDGDMILGEIDEVASLGWAHTHIAHLEQFFSIWDTFLATAQSSPVFALERTRLATSAAMRQGISSQELPRHLSICSSSAIAATSPAERASIFELKMTCIATSAADAIRRVIARITIPSFEGSPSTKAATSPAERAKSVQKLHIMAMIQGWNCEDSGHTGCDCSCLMPHADQLQHHVSKRCKKPATEQGATGDAASSFDGDIPMLQYAMTPSVHIEGQVSNKPQSLRGSGLGECNLISHKNGNLREELAMLLARPIVTPPCCRMRWQMGSRSQSSRETGLGEHLPISYEYSEDEALIEPNQDTLNGLDSNQSTFFRKLAKSNLRGVWQA</sequence>
<protein>
    <submittedName>
        <fullName evidence="2">Uncharacterized protein</fullName>
    </submittedName>
</protein>
<dbReference type="GeneID" id="19334479"/>
<accession>M3AHW5</accession>
<reference evidence="2 3" key="1">
    <citation type="journal article" date="2012" name="PLoS Pathog.">
        <title>Diverse lifestyles and strategies of plant pathogenesis encoded in the genomes of eighteen Dothideomycetes fungi.</title>
        <authorList>
            <person name="Ohm R.A."/>
            <person name="Feau N."/>
            <person name="Henrissat B."/>
            <person name="Schoch C.L."/>
            <person name="Horwitz B.A."/>
            <person name="Barry K.W."/>
            <person name="Condon B.J."/>
            <person name="Copeland A.C."/>
            <person name="Dhillon B."/>
            <person name="Glaser F."/>
            <person name="Hesse C.N."/>
            <person name="Kosti I."/>
            <person name="LaButti K."/>
            <person name="Lindquist E.A."/>
            <person name="Lucas S."/>
            <person name="Salamov A.A."/>
            <person name="Bradshaw R.E."/>
            <person name="Ciuffetti L."/>
            <person name="Hamelin R.C."/>
            <person name="Kema G.H.J."/>
            <person name="Lawrence C."/>
            <person name="Scott J.A."/>
            <person name="Spatafora J.W."/>
            <person name="Turgeon B.G."/>
            <person name="de Wit P.J.G.M."/>
            <person name="Zhong S."/>
            <person name="Goodwin S.B."/>
            <person name="Grigoriev I.V."/>
        </authorList>
    </citation>
    <scope>NUCLEOTIDE SEQUENCE [LARGE SCALE GENOMIC DNA]</scope>
    <source>
        <strain evidence="2 3">CIRAD86</strain>
    </source>
</reference>
<feature type="region of interest" description="Disordered" evidence="1">
    <location>
        <begin position="672"/>
        <end position="698"/>
    </location>
</feature>
<feature type="region of interest" description="Disordered" evidence="1">
    <location>
        <begin position="1317"/>
        <end position="1339"/>
    </location>
</feature>
<feature type="compositionally biased region" description="Polar residues" evidence="1">
    <location>
        <begin position="882"/>
        <end position="891"/>
    </location>
</feature>
<evidence type="ECO:0000313" key="2">
    <source>
        <dbReference type="EMBL" id="EME76788.1"/>
    </source>
</evidence>
<feature type="region of interest" description="Disordered" evidence="1">
    <location>
        <begin position="876"/>
        <end position="962"/>
    </location>
</feature>
<feature type="region of interest" description="Disordered" evidence="1">
    <location>
        <begin position="591"/>
        <end position="612"/>
    </location>
</feature>
<feature type="compositionally biased region" description="Polar residues" evidence="1">
    <location>
        <begin position="932"/>
        <end position="944"/>
    </location>
</feature>
<feature type="compositionally biased region" description="Basic residues" evidence="1">
    <location>
        <begin position="677"/>
        <end position="687"/>
    </location>
</feature>
<keyword evidence="3" id="KW-1185">Reference proteome</keyword>